<keyword evidence="3" id="KW-0679">Respiratory chain</keyword>
<dbReference type="Proteomes" id="UP000007460">
    <property type="component" value="Chromosome"/>
</dbReference>
<keyword evidence="5" id="KW-0249">Electron transport</keyword>
<keyword evidence="4" id="KW-0809">Transit peptide</keyword>
<evidence type="ECO:0000256" key="1">
    <source>
        <dbReference type="ARBA" id="ARBA00004370"/>
    </source>
</evidence>
<evidence type="ECO:0000256" key="5">
    <source>
        <dbReference type="ARBA" id="ARBA00022982"/>
    </source>
</evidence>
<reference evidence="7 8" key="1">
    <citation type="journal article" date="2010" name="J. Bacteriol.">
        <title>Complete genome sequence of "Candidatus Puniceispirillum marinum" IMCC1322, a representative of the SAR116 clade in the Alphaproteobacteria.</title>
        <authorList>
            <person name="Oh H.M."/>
            <person name="Kwon K.K."/>
            <person name="Kang I."/>
            <person name="Kang S.G."/>
            <person name="Lee J.H."/>
            <person name="Kim S.J."/>
            <person name="Cho J.C."/>
        </authorList>
    </citation>
    <scope>NUCLEOTIDE SEQUENCE [LARGE SCALE GENOMIC DNA]</scope>
    <source>
        <strain evidence="7 8">IMCC1322</strain>
    </source>
</reference>
<evidence type="ECO:0000313" key="7">
    <source>
        <dbReference type="EMBL" id="ADE38699.1"/>
    </source>
</evidence>
<name>D5BQY5_PUNMI</name>
<dbReference type="Pfam" id="PF04800">
    <property type="entry name" value="NDUS4"/>
    <property type="match status" value="1"/>
</dbReference>
<organism evidence="7 8">
    <name type="scientific">Puniceispirillum marinum (strain IMCC1322)</name>
    <dbReference type="NCBI Taxonomy" id="488538"/>
    <lineage>
        <taxon>Bacteria</taxon>
        <taxon>Pseudomonadati</taxon>
        <taxon>Pseudomonadota</taxon>
        <taxon>Alphaproteobacteria</taxon>
        <taxon>Candidatus Puniceispirillales</taxon>
        <taxon>Candidatus Puniceispirillaceae</taxon>
        <taxon>Candidatus Puniceispirillum</taxon>
    </lineage>
</organism>
<dbReference type="STRING" id="488538.SAR116_0456"/>
<keyword evidence="6" id="KW-0472">Membrane</keyword>
<dbReference type="PANTHER" id="PTHR12219">
    <property type="entry name" value="NADH-UBIQUINONE OXIDOREDUCTASE"/>
    <property type="match status" value="1"/>
</dbReference>
<gene>
    <name evidence="7" type="ordered locus">SAR116_0456</name>
</gene>
<evidence type="ECO:0000313" key="8">
    <source>
        <dbReference type="Proteomes" id="UP000007460"/>
    </source>
</evidence>
<dbReference type="HOGENOM" id="CLU_077196_4_1_5"/>
<dbReference type="PANTHER" id="PTHR12219:SF8">
    <property type="entry name" value="NADH DEHYDROGENASE [UBIQUINONE] IRON-SULFUR PROTEIN 4, MITOCHONDRIAL"/>
    <property type="match status" value="1"/>
</dbReference>
<dbReference type="InterPro" id="IPR038532">
    <property type="entry name" value="NDUFS4-like_sf"/>
</dbReference>
<dbReference type="GO" id="GO:0016020">
    <property type="term" value="C:membrane"/>
    <property type="evidence" value="ECO:0007669"/>
    <property type="project" value="UniProtKB-SubCell"/>
</dbReference>
<keyword evidence="8" id="KW-1185">Reference proteome</keyword>
<evidence type="ECO:0000256" key="4">
    <source>
        <dbReference type="ARBA" id="ARBA00022946"/>
    </source>
</evidence>
<dbReference type="RefSeq" id="WP_013045329.1">
    <property type="nucleotide sequence ID" value="NC_014010.1"/>
</dbReference>
<evidence type="ECO:0000256" key="3">
    <source>
        <dbReference type="ARBA" id="ARBA00022660"/>
    </source>
</evidence>
<evidence type="ECO:0000256" key="2">
    <source>
        <dbReference type="ARBA" id="ARBA00022448"/>
    </source>
</evidence>
<dbReference type="InterPro" id="IPR006885">
    <property type="entry name" value="NADH_UbQ_FeS_4_mit-like"/>
</dbReference>
<evidence type="ECO:0000256" key="6">
    <source>
        <dbReference type="ARBA" id="ARBA00023136"/>
    </source>
</evidence>
<dbReference type="OrthoDB" id="9799572at2"/>
<comment type="subcellular location">
    <subcellularLocation>
        <location evidence="1">Membrane</location>
    </subcellularLocation>
</comment>
<keyword evidence="7" id="KW-0830">Ubiquinone</keyword>
<sequence>MRAIIHKPSKTAMQSGRNGNVSRGNVWVLSFPRSEGARPDSLMGWQSSSDTARQVRMRFPSKEAAIAYAEAHGIDFDVREPTSRKVKPRAYADNFAFNRKGAWTH</sequence>
<dbReference type="AlphaFoldDB" id="D5BQY5"/>
<dbReference type="KEGG" id="apb:SAR116_0456"/>
<accession>D5BQY5</accession>
<dbReference type="GO" id="GO:0022900">
    <property type="term" value="P:electron transport chain"/>
    <property type="evidence" value="ECO:0007669"/>
    <property type="project" value="InterPro"/>
</dbReference>
<dbReference type="Gene3D" id="3.30.160.190">
    <property type="entry name" value="atu1810 like domain"/>
    <property type="match status" value="1"/>
</dbReference>
<dbReference type="EMBL" id="CP001751">
    <property type="protein sequence ID" value="ADE38699.1"/>
    <property type="molecule type" value="Genomic_DNA"/>
</dbReference>
<keyword evidence="2" id="KW-0813">Transport</keyword>
<dbReference type="eggNOG" id="ENOG5032RJS">
    <property type="taxonomic scope" value="Bacteria"/>
</dbReference>
<proteinExistence type="predicted"/>
<protein>
    <submittedName>
        <fullName evidence="7">NADH-ubiquinone oxidoreductase 18 kDa subunit-like protein</fullName>
    </submittedName>
</protein>